<feature type="compositionally biased region" description="Basic and acidic residues" evidence="1">
    <location>
        <begin position="199"/>
        <end position="210"/>
    </location>
</feature>
<dbReference type="PANTHER" id="PTHR35910:SF6">
    <property type="entry name" value="2EXR DOMAIN-CONTAINING PROTEIN"/>
    <property type="match status" value="1"/>
</dbReference>
<dbReference type="InterPro" id="IPR045518">
    <property type="entry name" value="2EXR"/>
</dbReference>
<dbReference type="AlphaFoldDB" id="A0AAN9YH72"/>
<dbReference type="Proteomes" id="UP001320420">
    <property type="component" value="Unassembled WGS sequence"/>
</dbReference>
<gene>
    <name evidence="3" type="ORF">SLS62_010859</name>
</gene>
<feature type="region of interest" description="Disordered" evidence="1">
    <location>
        <begin position="1"/>
        <end position="28"/>
    </location>
</feature>
<evidence type="ECO:0000313" key="4">
    <source>
        <dbReference type="Proteomes" id="UP001320420"/>
    </source>
</evidence>
<accession>A0AAN9YH72</accession>
<feature type="region of interest" description="Disordered" evidence="1">
    <location>
        <begin position="197"/>
        <end position="216"/>
    </location>
</feature>
<keyword evidence="4" id="KW-1185">Reference proteome</keyword>
<name>A0AAN9YH72_9PEZI</name>
<evidence type="ECO:0000256" key="1">
    <source>
        <dbReference type="SAM" id="MobiDB-lite"/>
    </source>
</evidence>
<evidence type="ECO:0000259" key="2">
    <source>
        <dbReference type="Pfam" id="PF20150"/>
    </source>
</evidence>
<organism evidence="3 4">
    <name type="scientific">Diatrype stigma</name>
    <dbReference type="NCBI Taxonomy" id="117547"/>
    <lineage>
        <taxon>Eukaryota</taxon>
        <taxon>Fungi</taxon>
        <taxon>Dikarya</taxon>
        <taxon>Ascomycota</taxon>
        <taxon>Pezizomycotina</taxon>
        <taxon>Sordariomycetes</taxon>
        <taxon>Xylariomycetidae</taxon>
        <taxon>Xylariales</taxon>
        <taxon>Diatrypaceae</taxon>
        <taxon>Diatrype</taxon>
    </lineage>
</organism>
<comment type="caution">
    <text evidence="3">The sequence shown here is derived from an EMBL/GenBank/DDBJ whole genome shotgun (WGS) entry which is preliminary data.</text>
</comment>
<feature type="domain" description="2EXR" evidence="2">
    <location>
        <begin position="28"/>
        <end position="139"/>
    </location>
</feature>
<dbReference type="Pfam" id="PF20150">
    <property type="entry name" value="2EXR"/>
    <property type="match status" value="1"/>
</dbReference>
<proteinExistence type="predicted"/>
<feature type="compositionally biased region" description="Low complexity" evidence="1">
    <location>
        <begin position="11"/>
        <end position="21"/>
    </location>
</feature>
<dbReference type="EMBL" id="JAKJXP020000152">
    <property type="protein sequence ID" value="KAK7741924.1"/>
    <property type="molecule type" value="Genomic_DNA"/>
</dbReference>
<dbReference type="PANTHER" id="PTHR35910">
    <property type="entry name" value="2EXR DOMAIN-CONTAINING PROTEIN"/>
    <property type="match status" value="1"/>
</dbReference>
<protein>
    <recommendedName>
        <fullName evidence="2">2EXR domain-containing protein</fullName>
    </recommendedName>
</protein>
<sequence>MAAAAAQKQPSDSNSNSSQSDTFTPSSFPRFPHLPAELRLQIWRHALEAPRVVDAQFAHPWDDDDWTPSHQHHHHRYHYYQQQHASITSTGADGTADGGGPALFSTHCHRKSRFERAPALSFACRESRDVVSQYPRYATLAVSEVEPEGQQGRRRQRQQCRCRFVALAEDDVLAVPGEAALHVNPLMRVRRVGSGVERGCGRDDDGDGGRLHTRGKCDGGGVPGGVRRVLVQTTLDALFDVVGSGPWYPSGWPHTKAMKRAVARAAFERLRSVLGDSGGDLQTVYCLEDGWEATPQGLKNLRSFPSSSTVGSAWDCGSTFAHMVKLYDEATES</sequence>
<evidence type="ECO:0000313" key="3">
    <source>
        <dbReference type="EMBL" id="KAK7741924.1"/>
    </source>
</evidence>
<reference evidence="3 4" key="1">
    <citation type="submission" date="2024-02" db="EMBL/GenBank/DDBJ databases">
        <title>De novo assembly and annotation of 12 fungi associated with fruit tree decline syndrome in Ontario, Canada.</title>
        <authorList>
            <person name="Sulman M."/>
            <person name="Ellouze W."/>
            <person name="Ilyukhin E."/>
        </authorList>
    </citation>
    <scope>NUCLEOTIDE SEQUENCE [LARGE SCALE GENOMIC DNA]</scope>
    <source>
        <strain evidence="3 4">M11/M66-122</strain>
    </source>
</reference>